<dbReference type="EMBL" id="FJ619645">
    <property type="protein sequence ID" value="ACM47296.1"/>
    <property type="molecule type" value="Genomic_DNA"/>
</dbReference>
<feature type="region of interest" description="Disordered" evidence="1">
    <location>
        <begin position="20"/>
        <end position="61"/>
    </location>
</feature>
<name>B9W065_NEIME</name>
<accession>B9W065</accession>
<feature type="compositionally biased region" description="Pro residues" evidence="1">
    <location>
        <begin position="25"/>
        <end position="38"/>
    </location>
</feature>
<sequence length="85" mass="9207">MKHFQSKVLTAAILAALSGSAMADNPPPLPLTKLPKPPWLESTTIPKTSTDSKSETPSTTLKMASLKEDQQQKTMLKPMTSAVWV</sequence>
<feature type="chain" id="PRO_5002893809" evidence="2">
    <location>
        <begin position="24"/>
        <end position="85"/>
    </location>
</feature>
<protein>
    <submittedName>
        <fullName evidence="3">Truncated NadA</fullName>
    </submittedName>
</protein>
<feature type="signal peptide" evidence="2">
    <location>
        <begin position="1"/>
        <end position="23"/>
    </location>
</feature>
<evidence type="ECO:0000313" key="3">
    <source>
        <dbReference type="EMBL" id="ACM47296.1"/>
    </source>
</evidence>
<proteinExistence type="predicted"/>
<gene>
    <name evidence="3" type="primary">nadA</name>
</gene>
<keyword evidence="2" id="KW-0732">Signal</keyword>
<evidence type="ECO:0000256" key="1">
    <source>
        <dbReference type="SAM" id="MobiDB-lite"/>
    </source>
</evidence>
<feature type="compositionally biased region" description="Polar residues" evidence="1">
    <location>
        <begin position="41"/>
        <end position="61"/>
    </location>
</feature>
<evidence type="ECO:0000256" key="2">
    <source>
        <dbReference type="SAM" id="SignalP"/>
    </source>
</evidence>
<dbReference type="AlphaFoldDB" id="B9W065"/>
<reference evidence="3" key="1">
    <citation type="journal article" date="2010" name="Clin. Vaccine Immunol.">
        <title>Characterization of fHbp, nhba (gna2132), nadA, porA, and sequence type in group B meningococcal case isolates collected in England and Wales during January 2008 and potential coverage of an investigational group B meningococcal vaccine.</title>
        <authorList>
            <person name="Lucidarme J."/>
            <person name="Comanducci M."/>
            <person name="Findlow J."/>
            <person name="Gray S.J."/>
            <person name="Kaczmarski E.B."/>
            <person name="Guiver M."/>
            <person name="Vallely P.J."/>
            <person name="Oster P."/>
            <person name="Pizza M."/>
            <person name="Bambini S."/>
            <person name="Muzzi A."/>
            <person name="Borrow R."/>
        </authorList>
    </citation>
    <scope>NUCLEOTIDE SEQUENCE</scope>
    <source>
        <strain evidence="3">M08 240016</strain>
    </source>
</reference>
<organism evidence="3">
    <name type="scientific">Neisseria meningitidis</name>
    <dbReference type="NCBI Taxonomy" id="487"/>
    <lineage>
        <taxon>Bacteria</taxon>
        <taxon>Pseudomonadati</taxon>
        <taxon>Pseudomonadota</taxon>
        <taxon>Betaproteobacteria</taxon>
        <taxon>Neisseriales</taxon>
        <taxon>Neisseriaceae</taxon>
        <taxon>Neisseria</taxon>
    </lineage>
</organism>